<dbReference type="RefSeq" id="WP_202986830.1">
    <property type="nucleotide sequence ID" value="NZ_JACTUZ010000127.1"/>
</dbReference>
<feature type="non-terminal residue" evidence="1">
    <location>
        <position position="69"/>
    </location>
</feature>
<proteinExistence type="predicted"/>
<dbReference type="Proteomes" id="UP000603940">
    <property type="component" value="Unassembled WGS sequence"/>
</dbReference>
<evidence type="ECO:0000313" key="1">
    <source>
        <dbReference type="EMBL" id="MBC9179198.1"/>
    </source>
</evidence>
<dbReference type="EMBL" id="JACTUZ010000127">
    <property type="protein sequence ID" value="MBC9179198.1"/>
    <property type="molecule type" value="Genomic_DNA"/>
</dbReference>
<reference evidence="1 2" key="1">
    <citation type="journal article" date="2009" name="Int. J. Syst. Evol. Microbiol.">
        <title>Transfer of Teichococcus ludipueritiae and Muricoccus roseus to the genus Roseomonas, as Roseomonas ludipueritiae comb. nov. and Roseomonas rosea comb. nov., respectively, and emended description of the genus Roseomonas.</title>
        <authorList>
            <person name="Sanchez-Porro C."/>
            <person name="Gallego V."/>
            <person name="Busse H.J."/>
            <person name="Kampfer P."/>
            <person name="Ventosa A."/>
        </authorList>
    </citation>
    <scope>NUCLEOTIDE SEQUENCE [LARGE SCALE GENOMIC DNA]</scope>
    <source>
        <strain evidence="1 2">DSM 14915</strain>
    </source>
</reference>
<sequence>MSPPPSPLAAPPGAIYHAAPIDAAALRRAASRAAALGFDALCLAAPVEGMAEAAREHGLRLLLDAPMAA</sequence>
<protein>
    <submittedName>
        <fullName evidence="1">Uncharacterized protein</fullName>
    </submittedName>
</protein>
<comment type="caution">
    <text evidence="1">The sequence shown here is derived from an EMBL/GenBank/DDBJ whole genome shotgun (WGS) entry which is preliminary data.</text>
</comment>
<keyword evidence="2" id="KW-1185">Reference proteome</keyword>
<evidence type="ECO:0000313" key="2">
    <source>
        <dbReference type="Proteomes" id="UP000603940"/>
    </source>
</evidence>
<name>A0ABR7RC01_9PROT</name>
<organism evidence="1 2">
    <name type="scientific">Pseudoroseomonas ludipueritiae</name>
    <dbReference type="NCBI Taxonomy" id="198093"/>
    <lineage>
        <taxon>Bacteria</taxon>
        <taxon>Pseudomonadati</taxon>
        <taxon>Pseudomonadota</taxon>
        <taxon>Alphaproteobacteria</taxon>
        <taxon>Acetobacterales</taxon>
        <taxon>Acetobacteraceae</taxon>
        <taxon>Pseudoroseomonas</taxon>
    </lineage>
</organism>
<gene>
    <name evidence="1" type="ORF">IBL25_19855</name>
</gene>
<accession>A0ABR7RC01</accession>